<dbReference type="GO" id="GO:0051020">
    <property type="term" value="F:GTPase binding"/>
    <property type="evidence" value="ECO:0007669"/>
    <property type="project" value="TreeGrafter"/>
</dbReference>
<dbReference type="GeneID" id="63801245"/>
<dbReference type="Proteomes" id="UP000193922">
    <property type="component" value="Unassembled WGS sequence"/>
</dbReference>
<dbReference type="AlphaFoldDB" id="A0A1Y1WBB7"/>
<keyword evidence="4" id="KW-1185">Reference proteome</keyword>
<dbReference type="InterPro" id="IPR052072">
    <property type="entry name" value="Vascular_dev_regulator"/>
</dbReference>
<proteinExistence type="predicted"/>
<dbReference type="STRING" id="61395.A0A1Y1WBB7"/>
<dbReference type="PROSITE" id="PS50088">
    <property type="entry name" value="ANK_REPEAT"/>
    <property type="match status" value="1"/>
</dbReference>
<dbReference type="PROSITE" id="PS51126">
    <property type="entry name" value="DILUTE"/>
    <property type="match status" value="1"/>
</dbReference>
<accession>A0A1Y1WBB7</accession>
<dbReference type="InterPro" id="IPR002710">
    <property type="entry name" value="Dilute_dom"/>
</dbReference>
<dbReference type="InterPro" id="IPR036770">
    <property type="entry name" value="Ankyrin_rpt-contain_sf"/>
</dbReference>
<name>A0A1Y1WBB7_9FUNG</name>
<dbReference type="EMBL" id="MCFD01000005">
    <property type="protein sequence ID" value="ORX70837.1"/>
    <property type="molecule type" value="Genomic_DNA"/>
</dbReference>
<feature type="non-terminal residue" evidence="3">
    <location>
        <position position="532"/>
    </location>
</feature>
<dbReference type="InterPro" id="IPR002110">
    <property type="entry name" value="Ankyrin_rpt"/>
</dbReference>
<dbReference type="RefSeq" id="XP_040744416.1">
    <property type="nucleotide sequence ID" value="XM_040884597.1"/>
</dbReference>
<protein>
    <recommendedName>
        <fullName evidence="2">Dilute domain-containing protein</fullName>
    </recommendedName>
</protein>
<dbReference type="Gene3D" id="1.25.40.20">
    <property type="entry name" value="Ankyrin repeat-containing domain"/>
    <property type="match status" value="1"/>
</dbReference>
<evidence type="ECO:0000259" key="2">
    <source>
        <dbReference type="PROSITE" id="PS51126"/>
    </source>
</evidence>
<dbReference type="Pfam" id="PF12796">
    <property type="entry name" value="Ank_2"/>
    <property type="match status" value="1"/>
</dbReference>
<organism evidence="3 4">
    <name type="scientific">Linderina pennispora</name>
    <dbReference type="NCBI Taxonomy" id="61395"/>
    <lineage>
        <taxon>Eukaryota</taxon>
        <taxon>Fungi</taxon>
        <taxon>Fungi incertae sedis</taxon>
        <taxon>Zoopagomycota</taxon>
        <taxon>Kickxellomycotina</taxon>
        <taxon>Kickxellomycetes</taxon>
        <taxon>Kickxellales</taxon>
        <taxon>Kickxellaceae</taxon>
        <taxon>Linderina</taxon>
    </lineage>
</organism>
<sequence>MTDASFLSDDFQSEAGIISSAALPDDAKRAQLSQRFSRAASNGDITQVQRLWESCEGVKWIDIDYRDEEGSTPLICASAFGHASIAEMLLEYGADVDAQDNSVVSTDDRSGMSGNTSRVANDGLGLAITTSDSEAAAANELGDRLRTLTMDSKAEYQEKLKSNGDSGFSEDGDGNNDGPAKFDWDTLQLDQMYVISEETIPKLLHAIVREIKPERWIQDGVTGEHKFVPASVIFLSTRFAHHLQTEEFLQSFLSDAIAAIIHAVQSHKSSPVDLAFWISNIQALIYYFKRDKALVQITSEAQGRLSECMQDAYALLTKAVQADIEPLLDTAMLAYDAMPDLFADVKFEADKSQRLTIRDARDLFGSPSPRTITYILDCLLDLLQMCEVHSFVSYSIVRQLLCYLGYEMFNRVLTTREFCSRSRAMQIRMNATSISDWSASDSAATLYDQYFAPLVELVQLLQCLTTLPDLAEFLETTSGMSSLNILQQETVLTNYRYEVGEPRVAQDITQYLHSTATDVKERQRINREKISI</sequence>
<dbReference type="PROSITE" id="PS50297">
    <property type="entry name" value="ANK_REP_REGION"/>
    <property type="match status" value="1"/>
</dbReference>
<evidence type="ECO:0000256" key="1">
    <source>
        <dbReference type="PROSITE-ProRule" id="PRU00023"/>
    </source>
</evidence>
<dbReference type="SMART" id="SM00248">
    <property type="entry name" value="ANK"/>
    <property type="match status" value="1"/>
</dbReference>
<dbReference type="Pfam" id="PF01843">
    <property type="entry name" value="DIL"/>
    <property type="match status" value="1"/>
</dbReference>
<feature type="repeat" description="ANK" evidence="1">
    <location>
        <begin position="69"/>
        <end position="101"/>
    </location>
</feature>
<dbReference type="PANTHER" id="PTHR16027">
    <property type="entry name" value="DILUTE DOMAIN-CONTAINING PROTEIN YPR089W"/>
    <property type="match status" value="1"/>
</dbReference>
<evidence type="ECO:0000313" key="3">
    <source>
        <dbReference type="EMBL" id="ORX70837.1"/>
    </source>
</evidence>
<dbReference type="PANTHER" id="PTHR16027:SF6">
    <property type="entry name" value="DILUTE DOMAIN-CONTAINING PROTEIN"/>
    <property type="match status" value="1"/>
</dbReference>
<dbReference type="SMART" id="SM01132">
    <property type="entry name" value="DIL"/>
    <property type="match status" value="1"/>
</dbReference>
<comment type="caution">
    <text evidence="3">The sequence shown here is derived from an EMBL/GenBank/DDBJ whole genome shotgun (WGS) entry which is preliminary data.</text>
</comment>
<dbReference type="OrthoDB" id="426293at2759"/>
<evidence type="ECO:0000313" key="4">
    <source>
        <dbReference type="Proteomes" id="UP000193922"/>
    </source>
</evidence>
<dbReference type="SUPFAM" id="SSF48403">
    <property type="entry name" value="Ankyrin repeat"/>
    <property type="match status" value="1"/>
</dbReference>
<reference evidence="3 4" key="1">
    <citation type="submission" date="2016-07" db="EMBL/GenBank/DDBJ databases">
        <title>Pervasive Adenine N6-methylation of Active Genes in Fungi.</title>
        <authorList>
            <consortium name="DOE Joint Genome Institute"/>
            <person name="Mondo S.J."/>
            <person name="Dannebaum R.O."/>
            <person name="Kuo R.C."/>
            <person name="Labutti K."/>
            <person name="Haridas S."/>
            <person name="Kuo A."/>
            <person name="Salamov A."/>
            <person name="Ahrendt S.R."/>
            <person name="Lipzen A."/>
            <person name="Sullivan W."/>
            <person name="Andreopoulos W.B."/>
            <person name="Clum A."/>
            <person name="Lindquist E."/>
            <person name="Daum C."/>
            <person name="Ramamoorthy G.K."/>
            <person name="Gryganskyi A."/>
            <person name="Culley D."/>
            <person name="Magnuson J.K."/>
            <person name="James T.Y."/>
            <person name="O'Malley M.A."/>
            <person name="Stajich J.E."/>
            <person name="Spatafora J.W."/>
            <person name="Visel A."/>
            <person name="Grigoriev I.V."/>
        </authorList>
    </citation>
    <scope>NUCLEOTIDE SEQUENCE [LARGE SCALE GENOMIC DNA]</scope>
    <source>
        <strain evidence="3 4">ATCC 12442</strain>
    </source>
</reference>
<feature type="domain" description="Dilute" evidence="2">
    <location>
        <begin position="258"/>
        <end position="518"/>
    </location>
</feature>
<gene>
    <name evidence="3" type="ORF">DL89DRAFT_222700</name>
</gene>
<keyword evidence="1" id="KW-0040">ANK repeat</keyword>